<proteinExistence type="predicted"/>
<evidence type="ECO:0000313" key="4">
    <source>
        <dbReference type="Proteomes" id="UP000613580"/>
    </source>
</evidence>
<sequence length="161" mass="17965">MSSTHPALPPILPGASKQMLPPQETPTSHSKSILEQMAEELASIRQSLASTKSQLILNGAACAEIERAVVAQGEKIQRVEQHNLLLSTQLAAERKRTLEAYEQKSAVEALLLAQSQRNEELQREVERLRERGDVSLRLDEYEQAAQIEDSPPTKHITSEEY</sequence>
<evidence type="ECO:0000313" key="3">
    <source>
        <dbReference type="EMBL" id="KAF7305648.1"/>
    </source>
</evidence>
<name>A0A8H6SUR9_MYCCL</name>
<keyword evidence="1" id="KW-0175">Coiled coil</keyword>
<gene>
    <name evidence="3" type="ORF">HMN09_00818400</name>
</gene>
<evidence type="ECO:0000256" key="1">
    <source>
        <dbReference type="SAM" id="Coils"/>
    </source>
</evidence>
<protein>
    <submittedName>
        <fullName evidence="3">Uncharacterized protein</fullName>
    </submittedName>
</protein>
<keyword evidence="4" id="KW-1185">Reference proteome</keyword>
<feature type="coiled-coil region" evidence="1">
    <location>
        <begin position="104"/>
        <end position="138"/>
    </location>
</feature>
<evidence type="ECO:0000256" key="2">
    <source>
        <dbReference type="SAM" id="MobiDB-lite"/>
    </source>
</evidence>
<dbReference type="Proteomes" id="UP000613580">
    <property type="component" value="Unassembled WGS sequence"/>
</dbReference>
<feature type="region of interest" description="Disordered" evidence="2">
    <location>
        <begin position="1"/>
        <end position="31"/>
    </location>
</feature>
<dbReference type="AlphaFoldDB" id="A0A8H6SUR9"/>
<comment type="caution">
    <text evidence="3">The sequence shown here is derived from an EMBL/GenBank/DDBJ whole genome shotgun (WGS) entry which is preliminary data.</text>
</comment>
<accession>A0A8H6SUR9</accession>
<reference evidence="3" key="1">
    <citation type="submission" date="2020-05" db="EMBL/GenBank/DDBJ databases">
        <title>Mycena genomes resolve the evolution of fungal bioluminescence.</title>
        <authorList>
            <person name="Tsai I.J."/>
        </authorList>
    </citation>
    <scope>NUCLEOTIDE SEQUENCE</scope>
    <source>
        <strain evidence="3">110903Hualien_Pintung</strain>
    </source>
</reference>
<organism evidence="3 4">
    <name type="scientific">Mycena chlorophos</name>
    <name type="common">Agaric fungus</name>
    <name type="synonym">Agaricus chlorophos</name>
    <dbReference type="NCBI Taxonomy" id="658473"/>
    <lineage>
        <taxon>Eukaryota</taxon>
        <taxon>Fungi</taxon>
        <taxon>Dikarya</taxon>
        <taxon>Basidiomycota</taxon>
        <taxon>Agaricomycotina</taxon>
        <taxon>Agaricomycetes</taxon>
        <taxon>Agaricomycetidae</taxon>
        <taxon>Agaricales</taxon>
        <taxon>Marasmiineae</taxon>
        <taxon>Mycenaceae</taxon>
        <taxon>Mycena</taxon>
    </lineage>
</organism>
<feature type="region of interest" description="Disordered" evidence="2">
    <location>
        <begin position="141"/>
        <end position="161"/>
    </location>
</feature>
<dbReference type="EMBL" id="JACAZE010000010">
    <property type="protein sequence ID" value="KAF7305648.1"/>
    <property type="molecule type" value="Genomic_DNA"/>
</dbReference>